<sequence>MTSTGPLQGVTVSTDGPLIEAFLGVPYAEPPLGRLRFNKPVPKTPWNGVYDASSQYPTCIQNVTGQHYWEPNIQNMTEDCLYLNLWVPYTKEPTELKTIIVFVHGGAFNLGSGNMKLYEGVNLAKFGDVIVANLNYRVGALGFFSAFIEEANGNMGALDQILATRWIKDNAKSFGGDPDKIVLMGESAGSMITAGHLTSPMAKNLFKRVIMQSGASTLPMILDENKRLYDTSQNLAYLVGCADEQFTIKDYPRQVLECLKRIPAHELAIAEGRIKEKNPITFLPRVGDDYMPKPCIKALQDGDFLDVEMLTGISEEEGTFFLTVAAPEYFGTYGQNRVSRVSRRFAMSVVNAIFTTFPDQRNEKEIADQYINSVVNGTSDSYAKAIAMSLGDYLINCNVLFHAELHSMRNPVYFYVFGRRGSSSPTAEWMGITHFDELQYVFGNPLFGNFTPKEVEFSHRMMARIVAFAKTGNPNIPGEIEWPRFKYGDPEYIFLNDKEIVKTRPDNFRCEFWRDRYQAQMSDEIISKIKYTINSGNFLTANMLTISSVTLALTFLIHKTYYIL</sequence>
<evidence type="ECO:0000313" key="11">
    <source>
        <dbReference type="EMBL" id="KAG8187801.1"/>
    </source>
</evidence>
<evidence type="ECO:0000256" key="4">
    <source>
        <dbReference type="ARBA" id="ARBA00022867"/>
    </source>
</evidence>
<dbReference type="EMBL" id="JAFNEN010000259">
    <property type="protein sequence ID" value="KAG8187801.1"/>
    <property type="molecule type" value="Genomic_DNA"/>
</dbReference>
<dbReference type="FunFam" id="3.40.50.1820:FF:000029">
    <property type="entry name" value="Acetylcholinesterase"/>
    <property type="match status" value="1"/>
</dbReference>
<evidence type="ECO:0000256" key="1">
    <source>
        <dbReference type="ARBA" id="ARBA00005964"/>
    </source>
</evidence>
<dbReference type="InterPro" id="IPR019826">
    <property type="entry name" value="Carboxylesterase_B_AS"/>
</dbReference>
<comment type="caution">
    <text evidence="11">The sequence shown here is derived from an EMBL/GenBank/DDBJ whole genome shotgun (WGS) entry which is preliminary data.</text>
</comment>
<dbReference type="Gene3D" id="3.40.50.1820">
    <property type="entry name" value="alpha/beta hydrolase"/>
    <property type="match status" value="1"/>
</dbReference>
<dbReference type="GO" id="GO:0006581">
    <property type="term" value="P:acetylcholine catabolic process"/>
    <property type="evidence" value="ECO:0007669"/>
    <property type="project" value="TreeGrafter"/>
</dbReference>
<evidence type="ECO:0000256" key="9">
    <source>
        <dbReference type="RuleBase" id="RU361235"/>
    </source>
</evidence>
<evidence type="ECO:0000313" key="12">
    <source>
        <dbReference type="Proteomes" id="UP000827092"/>
    </source>
</evidence>
<feature type="active site" description="Acyl-ester intermediate" evidence="8">
    <location>
        <position position="187"/>
    </location>
</feature>
<dbReference type="PRINTS" id="PR00878">
    <property type="entry name" value="CHOLNESTRASE"/>
</dbReference>
<organism evidence="11 12">
    <name type="scientific">Oedothorax gibbosus</name>
    <dbReference type="NCBI Taxonomy" id="931172"/>
    <lineage>
        <taxon>Eukaryota</taxon>
        <taxon>Metazoa</taxon>
        <taxon>Ecdysozoa</taxon>
        <taxon>Arthropoda</taxon>
        <taxon>Chelicerata</taxon>
        <taxon>Arachnida</taxon>
        <taxon>Araneae</taxon>
        <taxon>Araneomorphae</taxon>
        <taxon>Entelegynae</taxon>
        <taxon>Araneoidea</taxon>
        <taxon>Linyphiidae</taxon>
        <taxon>Erigoninae</taxon>
        <taxon>Oedothorax</taxon>
    </lineage>
</organism>
<dbReference type="SUPFAM" id="SSF53474">
    <property type="entry name" value="alpha/beta-Hydrolases"/>
    <property type="match status" value="1"/>
</dbReference>
<name>A0AAV6UWX4_9ARAC</name>
<dbReference type="PANTHER" id="PTHR43918">
    <property type="entry name" value="ACETYLCHOLINESTERASE"/>
    <property type="match status" value="1"/>
</dbReference>
<proteinExistence type="inferred from homology"/>
<feature type="active site" description="Charge relay system" evidence="8">
    <location>
        <position position="434"/>
    </location>
</feature>
<dbReference type="InterPro" id="IPR019819">
    <property type="entry name" value="Carboxylesterase_B_CS"/>
</dbReference>
<evidence type="ECO:0000256" key="7">
    <source>
        <dbReference type="ARBA" id="ARBA00048484"/>
    </source>
</evidence>
<keyword evidence="2" id="KW-0719">Serine esterase</keyword>
<accession>A0AAV6UWX4</accession>
<dbReference type="GO" id="GO:0005886">
    <property type="term" value="C:plasma membrane"/>
    <property type="evidence" value="ECO:0007669"/>
    <property type="project" value="TreeGrafter"/>
</dbReference>
<keyword evidence="3 9" id="KW-0378">Hydrolase</keyword>
<reference evidence="11 12" key="1">
    <citation type="journal article" date="2022" name="Nat. Ecol. Evol.">
        <title>A masculinizing supergene underlies an exaggerated male reproductive morph in a spider.</title>
        <authorList>
            <person name="Hendrickx F."/>
            <person name="De Corte Z."/>
            <person name="Sonet G."/>
            <person name="Van Belleghem S.M."/>
            <person name="Kostlbacher S."/>
            <person name="Vangestel C."/>
        </authorList>
    </citation>
    <scope>NUCLEOTIDE SEQUENCE [LARGE SCALE GENOMIC DNA]</scope>
    <source>
        <strain evidence="11">W744_W776</strain>
    </source>
</reference>
<dbReference type="AlphaFoldDB" id="A0AAV6UWX4"/>
<feature type="domain" description="Carboxylesterase type B" evidence="10">
    <location>
        <begin position="2"/>
        <end position="513"/>
    </location>
</feature>
<evidence type="ECO:0000256" key="2">
    <source>
        <dbReference type="ARBA" id="ARBA00022487"/>
    </source>
</evidence>
<evidence type="ECO:0000256" key="3">
    <source>
        <dbReference type="ARBA" id="ARBA00022801"/>
    </source>
</evidence>
<evidence type="ECO:0000256" key="8">
    <source>
        <dbReference type="PIRSR" id="PIRSR600997-1"/>
    </source>
</evidence>
<dbReference type="EC" id="3.1.1.-" evidence="9"/>
<keyword evidence="12" id="KW-1185">Reference proteome</keyword>
<dbReference type="InterPro" id="IPR002018">
    <property type="entry name" value="CarbesteraseB"/>
</dbReference>
<evidence type="ECO:0000259" key="10">
    <source>
        <dbReference type="Pfam" id="PF00135"/>
    </source>
</evidence>
<dbReference type="PROSITE" id="PS00122">
    <property type="entry name" value="CARBOXYLESTERASE_B_1"/>
    <property type="match status" value="1"/>
</dbReference>
<evidence type="ECO:0000256" key="6">
    <source>
        <dbReference type="ARBA" id="ARBA00023180"/>
    </source>
</evidence>
<comment type="similarity">
    <text evidence="1 9">Belongs to the type-B carboxylesterase/lipase family.</text>
</comment>
<keyword evidence="5" id="KW-1015">Disulfide bond</keyword>
<keyword evidence="6" id="KW-0325">Glycoprotein</keyword>
<dbReference type="GO" id="GO:0005615">
    <property type="term" value="C:extracellular space"/>
    <property type="evidence" value="ECO:0007669"/>
    <property type="project" value="TreeGrafter"/>
</dbReference>
<dbReference type="GO" id="GO:0019695">
    <property type="term" value="P:choline metabolic process"/>
    <property type="evidence" value="ECO:0007669"/>
    <property type="project" value="TreeGrafter"/>
</dbReference>
<dbReference type="PROSITE" id="PS00941">
    <property type="entry name" value="CARBOXYLESTERASE_B_2"/>
    <property type="match status" value="1"/>
</dbReference>
<gene>
    <name evidence="11" type="ORF">JTE90_025839</name>
</gene>
<dbReference type="Pfam" id="PF00135">
    <property type="entry name" value="COesterase"/>
    <property type="match status" value="1"/>
</dbReference>
<dbReference type="InterPro" id="IPR050654">
    <property type="entry name" value="AChE-related_enzymes"/>
</dbReference>
<dbReference type="Proteomes" id="UP000827092">
    <property type="component" value="Unassembled WGS sequence"/>
</dbReference>
<protein>
    <recommendedName>
        <fullName evidence="9">Carboxylic ester hydrolase</fullName>
        <ecNumber evidence="9">3.1.1.-</ecNumber>
    </recommendedName>
</protein>
<dbReference type="GO" id="GO:0003990">
    <property type="term" value="F:acetylcholinesterase activity"/>
    <property type="evidence" value="ECO:0007669"/>
    <property type="project" value="UniProtKB-EC"/>
</dbReference>
<evidence type="ECO:0000256" key="5">
    <source>
        <dbReference type="ARBA" id="ARBA00023157"/>
    </source>
</evidence>
<dbReference type="PANTHER" id="PTHR43918:SF4">
    <property type="entry name" value="CARBOXYLIC ESTER HYDROLASE"/>
    <property type="match status" value="1"/>
</dbReference>
<feature type="active site" description="Charge relay system" evidence="8">
    <location>
        <position position="317"/>
    </location>
</feature>
<comment type="catalytic activity">
    <reaction evidence="7">
        <text>acetylcholine + H2O = choline + acetate + H(+)</text>
        <dbReference type="Rhea" id="RHEA:17561"/>
        <dbReference type="ChEBI" id="CHEBI:15354"/>
        <dbReference type="ChEBI" id="CHEBI:15355"/>
        <dbReference type="ChEBI" id="CHEBI:15377"/>
        <dbReference type="ChEBI" id="CHEBI:15378"/>
        <dbReference type="ChEBI" id="CHEBI:30089"/>
        <dbReference type="EC" id="3.1.1.7"/>
    </reaction>
</comment>
<dbReference type="InterPro" id="IPR000997">
    <property type="entry name" value="Cholinesterase"/>
</dbReference>
<dbReference type="InterPro" id="IPR029058">
    <property type="entry name" value="AB_hydrolase_fold"/>
</dbReference>
<keyword evidence="4" id="KW-0531">Neurotransmitter degradation</keyword>